<dbReference type="GO" id="GO:0006598">
    <property type="term" value="P:polyamine catabolic process"/>
    <property type="evidence" value="ECO:0007669"/>
    <property type="project" value="TreeGrafter"/>
</dbReference>
<dbReference type="Proteomes" id="UP000270190">
    <property type="component" value="Unassembled WGS sequence"/>
</dbReference>
<evidence type="ECO:0000313" key="4">
    <source>
        <dbReference type="Proteomes" id="UP000270190"/>
    </source>
</evidence>
<reference evidence="1 3" key="1">
    <citation type="submission" date="2017-09" db="EMBL/GenBank/DDBJ databases">
        <title>Complete Genome Sequences of Two Strains of the Meat Spoilage Bacterium Brochothrix thermosphacta Isolated from Ground Chicken.</title>
        <authorList>
            <person name="Paoli G.C."/>
            <person name="Wijey C."/>
            <person name="Chen C.-Y."/>
            <person name="Nguyen L."/>
            <person name="Yan X."/>
            <person name="Irwin P.L."/>
        </authorList>
    </citation>
    <scope>NUCLEOTIDE SEQUENCE [LARGE SCALE GENOMIC DNA]</scope>
    <source>
        <strain evidence="1 3">BI</strain>
    </source>
</reference>
<dbReference type="Gene3D" id="3.40.50.880">
    <property type="match status" value="1"/>
</dbReference>
<gene>
    <name evidence="2" type="ORF">BTBSAS_10167</name>
    <name evidence="1" type="ORF">CNY62_08630</name>
</gene>
<evidence type="ECO:0000313" key="3">
    <source>
        <dbReference type="Proteomes" id="UP000243591"/>
    </source>
</evidence>
<dbReference type="GO" id="GO:0005829">
    <property type="term" value="C:cytosol"/>
    <property type="evidence" value="ECO:0007669"/>
    <property type="project" value="TreeGrafter"/>
</dbReference>
<reference evidence="4" key="3">
    <citation type="submission" date="2018-04" db="EMBL/GenBank/DDBJ databases">
        <authorList>
            <person name="Illikoud N."/>
        </authorList>
    </citation>
    <scope>NUCLEOTIDE SEQUENCE [LARGE SCALE GENOMIC DNA]</scope>
</reference>
<dbReference type="InterPro" id="IPR011697">
    <property type="entry name" value="Peptidase_C26"/>
</dbReference>
<dbReference type="InterPro" id="IPR044668">
    <property type="entry name" value="PuuD-like"/>
</dbReference>
<reference evidence="2" key="2">
    <citation type="submission" date="2018-04" db="EMBL/GenBank/DDBJ databases">
        <authorList>
            <person name="Go L.Y."/>
            <person name="Mitchell J.A."/>
        </authorList>
    </citation>
    <scope>NUCLEOTIDE SEQUENCE</scope>
    <source>
        <strain evidence="2">BSAS1 3</strain>
    </source>
</reference>
<dbReference type="AlphaFoldDB" id="A0A1D2KN93"/>
<dbReference type="CDD" id="cd01745">
    <property type="entry name" value="GATase1_2"/>
    <property type="match status" value="1"/>
</dbReference>
<sequence>MTTVIGISGSVLLDPIYSPVIIKRSYVNEQYVEAIAQEGAVPFIIPVTDPSYIPAFIARIDGLLLSGGYDVNPYEYGEETLSRAGESYPERDFFEKALLLEAVAQGKPVLGVCRGAQVINVTYGGSLYQDVSYASHAKLQHLQATDGAFPVHDVKLTKDSCFAKIFDKEVIGVNSFHHQLIKELAPGFKATGKTSDGVIEALEKEGDLFVAGVQWHPEQMYHQNDDMKRLFRAFIEYSTL</sequence>
<organism evidence="1 3">
    <name type="scientific">Brochothrix thermosphacta</name>
    <name type="common">Microbacterium thermosphactum</name>
    <dbReference type="NCBI Taxonomy" id="2756"/>
    <lineage>
        <taxon>Bacteria</taxon>
        <taxon>Bacillati</taxon>
        <taxon>Bacillota</taxon>
        <taxon>Bacilli</taxon>
        <taxon>Bacillales</taxon>
        <taxon>Listeriaceae</taxon>
        <taxon>Brochothrix</taxon>
    </lineage>
</organism>
<dbReference type="Proteomes" id="UP000243591">
    <property type="component" value="Chromosome"/>
</dbReference>
<keyword evidence="3" id="KW-1185">Reference proteome</keyword>
<dbReference type="Pfam" id="PF07722">
    <property type="entry name" value="Peptidase_C26"/>
    <property type="match status" value="1"/>
</dbReference>
<accession>A0A1D2KN93</accession>
<dbReference type="PANTHER" id="PTHR43235">
    <property type="entry name" value="GLUTAMINE AMIDOTRANSFERASE PB2B2.05-RELATED"/>
    <property type="match status" value="1"/>
</dbReference>
<evidence type="ECO:0000313" key="1">
    <source>
        <dbReference type="EMBL" id="ATF26443.1"/>
    </source>
</evidence>
<dbReference type="GO" id="GO:0033969">
    <property type="term" value="F:gamma-glutamyl-gamma-aminobutyrate hydrolase activity"/>
    <property type="evidence" value="ECO:0007669"/>
    <property type="project" value="TreeGrafter"/>
</dbReference>
<dbReference type="InterPro" id="IPR029062">
    <property type="entry name" value="Class_I_gatase-like"/>
</dbReference>
<proteinExistence type="predicted"/>
<dbReference type="SUPFAM" id="SSF52317">
    <property type="entry name" value="Class I glutamine amidotransferase-like"/>
    <property type="match status" value="1"/>
</dbReference>
<evidence type="ECO:0000313" key="2">
    <source>
        <dbReference type="EMBL" id="SPP25894.1"/>
    </source>
</evidence>
<dbReference type="KEGG" id="bths:CNY62_08630"/>
<dbReference type="FunFam" id="3.40.50.880:FF:000030">
    <property type="entry name" value="Gamma-glutamyl-gamma-aminobutyrate hydrolase PuuD"/>
    <property type="match status" value="1"/>
</dbReference>
<protein>
    <submittedName>
        <fullName evidence="1 2">Gamma-glutamyl-gamma-aminobutyrate hydrolase</fullName>
    </submittedName>
</protein>
<dbReference type="PROSITE" id="PS51273">
    <property type="entry name" value="GATASE_TYPE_1"/>
    <property type="match status" value="1"/>
</dbReference>
<dbReference type="PANTHER" id="PTHR43235:SF1">
    <property type="entry name" value="GLUTAMINE AMIDOTRANSFERASE PB2B2.05-RELATED"/>
    <property type="match status" value="1"/>
</dbReference>
<dbReference type="STRING" id="2756.BFR44_08730"/>
<dbReference type="OrthoDB" id="9813383at2"/>
<dbReference type="RefSeq" id="WP_069126449.1">
    <property type="nucleotide sequence ID" value="NZ_CBCPHX010000002.1"/>
</dbReference>
<dbReference type="EMBL" id="OUNC01000001">
    <property type="protein sequence ID" value="SPP25894.1"/>
    <property type="molecule type" value="Genomic_DNA"/>
</dbReference>
<keyword evidence="1" id="KW-0378">Hydrolase</keyword>
<name>A0A1D2KN93_BROTH</name>
<dbReference type="EMBL" id="CP023483">
    <property type="protein sequence ID" value="ATF26443.1"/>
    <property type="molecule type" value="Genomic_DNA"/>
</dbReference>